<name>A0A9W3JUF5_BACTU</name>
<gene>
    <name evidence="1" type="ORF">BTF1_28432</name>
</gene>
<accession>A0A9W3JUF5</accession>
<dbReference type="KEGG" id="btn:BTF1_28432"/>
<organism evidence="1 2">
    <name type="scientific">Bacillus thuringiensis HD-789</name>
    <dbReference type="NCBI Taxonomy" id="1217737"/>
    <lineage>
        <taxon>Bacteria</taxon>
        <taxon>Bacillati</taxon>
        <taxon>Bacillota</taxon>
        <taxon>Bacilli</taxon>
        <taxon>Bacillales</taxon>
        <taxon>Bacillaceae</taxon>
        <taxon>Bacillus</taxon>
        <taxon>Bacillus cereus group</taxon>
    </lineage>
</organism>
<evidence type="ECO:0000313" key="2">
    <source>
        <dbReference type="Proteomes" id="UP000005257"/>
    </source>
</evidence>
<keyword evidence="1" id="KW-0614">Plasmid</keyword>
<dbReference type="EMBL" id="CP003764">
    <property type="protein sequence ID" value="AFQ29787.1"/>
    <property type="molecule type" value="Genomic_DNA"/>
</dbReference>
<dbReference type="AlphaFoldDB" id="A0A9W3JUF5"/>
<reference evidence="1 2" key="1">
    <citation type="journal article" date="2013" name="Genome Announc.">
        <title>Complete Genome Sequence of Bacillus thuringiensis Serovar Israelensis Strain HD-789.</title>
        <authorList>
            <person name="Doggett N.A."/>
            <person name="Stubben C.J."/>
            <person name="Chertkov O."/>
            <person name="Bruce D.C."/>
            <person name="Detter J.C."/>
            <person name="Johnson S.L."/>
            <person name="Han C.S."/>
        </authorList>
    </citation>
    <scope>NUCLEOTIDE SEQUENCE [LARGE SCALE GENOMIC DNA]</scope>
    <source>
        <strain evidence="1 2">HD-789</strain>
    </source>
</reference>
<dbReference type="Proteomes" id="UP000005257">
    <property type="component" value="Plasmid pBTHD789-1"/>
</dbReference>
<dbReference type="RefSeq" id="WP_001123291.1">
    <property type="nucleotide sequence ID" value="NC_018516.1"/>
</dbReference>
<protein>
    <submittedName>
        <fullName evidence="1">Uncharacterized protein</fullName>
    </submittedName>
</protein>
<sequence>MPIVTVVERTDMSRKQNIVVHGDNGVDLFYFSDREQLDRWCDLTGTELTMIEEFQTPSYGLCTRYQSNQLIGFNTYYNTKTIPSGSVKCKGLVGYYVVDCYVTKEKSVTVVHTPHPNVPQVFKPLEMKAQVEFLEENGSLNIEK</sequence>
<geneLocation type="plasmid" evidence="1 2">
    <name>pBTHD789-1</name>
</geneLocation>
<proteinExistence type="predicted"/>
<evidence type="ECO:0000313" key="1">
    <source>
        <dbReference type="EMBL" id="AFQ29787.1"/>
    </source>
</evidence>